<feature type="transmembrane region" description="Helical" evidence="7">
    <location>
        <begin position="206"/>
        <end position="232"/>
    </location>
</feature>
<dbReference type="GO" id="GO:0005886">
    <property type="term" value="C:plasma membrane"/>
    <property type="evidence" value="ECO:0007669"/>
    <property type="project" value="UniProtKB-SubCell"/>
</dbReference>
<dbReference type="AlphaFoldDB" id="D6GUE5"/>
<evidence type="ECO:0000256" key="3">
    <source>
        <dbReference type="ARBA" id="ARBA00022475"/>
    </source>
</evidence>
<organism evidence="8 9">
    <name type="scientific">Candidatus Parvarchaeum acidophilus ARMAN-5</name>
    <dbReference type="NCBI Taxonomy" id="662762"/>
    <lineage>
        <taxon>Archaea</taxon>
        <taxon>Candidatus Parvarchaeota</taxon>
        <taxon>Candidatus Parvarchaeum</taxon>
    </lineage>
</organism>
<dbReference type="Proteomes" id="UP000009376">
    <property type="component" value="Unassembled WGS sequence"/>
</dbReference>
<keyword evidence="3" id="KW-1003">Cell membrane</keyword>
<feature type="transmembrane region" description="Helical" evidence="7">
    <location>
        <begin position="238"/>
        <end position="261"/>
    </location>
</feature>
<feature type="transmembrane region" description="Helical" evidence="7">
    <location>
        <begin position="295"/>
        <end position="311"/>
    </location>
</feature>
<evidence type="ECO:0000256" key="1">
    <source>
        <dbReference type="ARBA" id="ARBA00004651"/>
    </source>
</evidence>
<feature type="transmembrane region" description="Helical" evidence="7">
    <location>
        <begin position="78"/>
        <end position="99"/>
    </location>
</feature>
<dbReference type="PANTHER" id="PTHR39087">
    <property type="entry name" value="UPF0104 MEMBRANE PROTEIN MJ1595"/>
    <property type="match status" value="1"/>
</dbReference>
<dbReference type="InterPro" id="IPR022791">
    <property type="entry name" value="L-PG_synthase/AglD"/>
</dbReference>
<evidence type="ECO:0000313" key="9">
    <source>
        <dbReference type="Proteomes" id="UP000009376"/>
    </source>
</evidence>
<comment type="subcellular location">
    <subcellularLocation>
        <location evidence="1">Cell membrane</location>
        <topology evidence="1">Multi-pass membrane protein</topology>
    </subcellularLocation>
</comment>
<evidence type="ECO:0008006" key="10">
    <source>
        <dbReference type="Google" id="ProtNLM"/>
    </source>
</evidence>
<keyword evidence="4 7" id="KW-0812">Transmembrane</keyword>
<dbReference type="PANTHER" id="PTHR39087:SF2">
    <property type="entry name" value="UPF0104 MEMBRANE PROTEIN MJ1595"/>
    <property type="match status" value="1"/>
</dbReference>
<evidence type="ECO:0000256" key="5">
    <source>
        <dbReference type="ARBA" id="ARBA00022989"/>
    </source>
</evidence>
<gene>
    <name evidence="8" type="ORF">BJBARM5_0074</name>
</gene>
<evidence type="ECO:0000256" key="2">
    <source>
        <dbReference type="ARBA" id="ARBA00011061"/>
    </source>
</evidence>
<evidence type="ECO:0000256" key="7">
    <source>
        <dbReference type="SAM" id="Phobius"/>
    </source>
</evidence>
<feature type="transmembrane region" description="Helical" evidence="7">
    <location>
        <begin position="111"/>
        <end position="136"/>
    </location>
</feature>
<proteinExistence type="inferred from homology"/>
<feature type="transmembrane region" description="Helical" evidence="7">
    <location>
        <begin position="268"/>
        <end position="289"/>
    </location>
</feature>
<keyword evidence="6 7" id="KW-0472">Membrane</keyword>
<evidence type="ECO:0000313" key="8">
    <source>
        <dbReference type="EMBL" id="EFD93201.1"/>
    </source>
</evidence>
<keyword evidence="5 7" id="KW-1133">Transmembrane helix</keyword>
<feature type="transmembrane region" description="Helical" evidence="7">
    <location>
        <begin position="6"/>
        <end position="27"/>
    </location>
</feature>
<evidence type="ECO:0000256" key="4">
    <source>
        <dbReference type="ARBA" id="ARBA00022692"/>
    </source>
</evidence>
<feature type="transmembrane region" description="Helical" evidence="7">
    <location>
        <begin position="142"/>
        <end position="162"/>
    </location>
</feature>
<dbReference type="Pfam" id="PF03706">
    <property type="entry name" value="LPG_synthase_TM"/>
    <property type="match status" value="1"/>
</dbReference>
<sequence>MKKSVENIILIGILAAFLFYFVFTYNIGQVLKDIREINLTYIPYIILAWVLFTGLKFFPWLLTIRRIKVKIPIIHSFLMMYSFFGLGMGSAGIGQFIPLRSLDKYQKNARFFSVSIMIFMGATGGMAAIIIALVSSIILSKFIIYMLFVFAAAYVFLTILGFESPYKMLINFIKNHKKLKRVRGIKSALDYIEGMRRQRSLMAQRYFLLGTFSFIPSIIFEALLLGFILSAFNVFVSFWGIMFIFTVAVTIGSISMVPAGIGTEDISLIALMLIFNVPGILAITSLIIFRFLNTFLVVIVGYLTMGLLKLTKGVKK</sequence>
<reference evidence="8 9" key="1">
    <citation type="journal article" date="2010" name="Proc. Natl. Acad. Sci. U.S.A.">
        <title>Enigmatic, ultrasmall, uncultivated Archaea.</title>
        <authorList>
            <person name="Baker B.J."/>
            <person name="Comolli L.R."/>
            <person name="Dick G.J."/>
            <person name="Hauser L.J."/>
            <person name="Hyatt D."/>
            <person name="Dill B.D."/>
            <person name="Land M.L."/>
            <person name="Verberkmoes N.C."/>
            <person name="Hettich R.L."/>
            <person name="Banfield J.F."/>
        </authorList>
    </citation>
    <scope>NUCLEOTIDE SEQUENCE [LARGE SCALE GENOMIC DNA]</scope>
</reference>
<dbReference type="EMBL" id="GG745545">
    <property type="protein sequence ID" value="EFD93201.1"/>
    <property type="molecule type" value="Genomic_DNA"/>
</dbReference>
<protein>
    <recommendedName>
        <fullName evidence="10">Flippase-like domain-containing protein</fullName>
    </recommendedName>
</protein>
<feature type="transmembrane region" description="Helical" evidence="7">
    <location>
        <begin position="39"/>
        <end position="58"/>
    </location>
</feature>
<name>D6GUE5_PARA5</name>
<comment type="similarity">
    <text evidence="2">Belongs to the UPF0104 family.</text>
</comment>
<accession>D6GUE5</accession>
<evidence type="ECO:0000256" key="6">
    <source>
        <dbReference type="ARBA" id="ARBA00023136"/>
    </source>
</evidence>